<accession>A0A3D8HJ68</accession>
<proteinExistence type="predicted"/>
<sequence length="109" mass="13015">MERRHFINFDIAGFTYWDGTLVFQELAIGTELQLKREEDNKFDPYAVAIYYKDYKLGFIPRDKNQEISKLCEQGYANIFEVRINRISKDERPENQIGAIVYIKQRNDIQ</sequence>
<dbReference type="GO" id="GO:0008270">
    <property type="term" value="F:zinc ion binding"/>
    <property type="evidence" value="ECO:0007669"/>
    <property type="project" value="InterPro"/>
</dbReference>
<evidence type="ECO:0000256" key="2">
    <source>
        <dbReference type="ARBA" id="ARBA00022801"/>
    </source>
</evidence>
<evidence type="ECO:0000313" key="5">
    <source>
        <dbReference type="EMBL" id="RDU51034.1"/>
    </source>
</evidence>
<dbReference type="GO" id="GO:0016818">
    <property type="term" value="F:hydrolase activity, acting on acid anhydrides, in phosphorus-containing anhydrides"/>
    <property type="evidence" value="ECO:0007669"/>
    <property type="project" value="InterPro"/>
</dbReference>
<evidence type="ECO:0000313" key="6">
    <source>
        <dbReference type="Proteomes" id="UP000256321"/>
    </source>
</evidence>
<protein>
    <submittedName>
        <fullName evidence="5">DNA-binding protein</fullName>
    </submittedName>
    <submittedName>
        <fullName evidence="4">HIRAN domain-containing protein</fullName>
    </submittedName>
</protein>
<dbReference type="Proteomes" id="UP000256321">
    <property type="component" value="Unassembled WGS sequence"/>
</dbReference>
<dbReference type="Proteomes" id="UP000629596">
    <property type="component" value="Unassembled WGS sequence"/>
</dbReference>
<dbReference type="RefSeq" id="WP_115497944.1">
    <property type="nucleotide sequence ID" value="NZ_JACRTI010000002.1"/>
</dbReference>
<reference evidence="5 6" key="1">
    <citation type="submission" date="2018-07" db="EMBL/GenBank/DDBJ databases">
        <title>Parabacteroides acidifaciens nov. sp., isolated from human feces.</title>
        <authorList>
            <person name="Wang Y.J."/>
        </authorList>
    </citation>
    <scope>NUCLEOTIDE SEQUENCE [LARGE SCALE GENOMIC DNA]</scope>
    <source>
        <strain evidence="5 6">426-9</strain>
    </source>
</reference>
<reference evidence="4 7" key="2">
    <citation type="submission" date="2020-08" db="EMBL/GenBank/DDBJ databases">
        <title>Genome public.</title>
        <authorList>
            <person name="Liu C."/>
            <person name="Sun Q."/>
        </authorList>
    </citation>
    <scope>NUCLEOTIDE SEQUENCE [LARGE SCALE GENOMIC DNA]</scope>
    <source>
        <strain evidence="4 7">426_9</strain>
    </source>
</reference>
<keyword evidence="7" id="KW-1185">Reference proteome</keyword>
<dbReference type="GO" id="GO:0003677">
    <property type="term" value="F:DNA binding"/>
    <property type="evidence" value="ECO:0007669"/>
    <property type="project" value="UniProtKB-KW"/>
</dbReference>
<dbReference type="AlphaFoldDB" id="A0A3D8HJ68"/>
<keyword evidence="5" id="KW-0238">DNA-binding</keyword>
<keyword evidence="2" id="KW-0378">Hydrolase</keyword>
<gene>
    <name evidence="5" type="ORF">DWU89_01615</name>
    <name evidence="4" type="ORF">H8784_01600</name>
</gene>
<evidence type="ECO:0000313" key="7">
    <source>
        <dbReference type="Proteomes" id="UP000629596"/>
    </source>
</evidence>
<evidence type="ECO:0000259" key="3">
    <source>
        <dbReference type="SMART" id="SM00910"/>
    </source>
</evidence>
<dbReference type="EMBL" id="QREV01000002">
    <property type="protein sequence ID" value="RDU51034.1"/>
    <property type="molecule type" value="Genomic_DNA"/>
</dbReference>
<evidence type="ECO:0000313" key="4">
    <source>
        <dbReference type="EMBL" id="MBC8600412.1"/>
    </source>
</evidence>
<keyword evidence="1" id="KW-0479">Metal-binding</keyword>
<organism evidence="5 6">
    <name type="scientific">Parabacteroides acidifaciens</name>
    <dbReference type="NCBI Taxonomy" id="2290935"/>
    <lineage>
        <taxon>Bacteria</taxon>
        <taxon>Pseudomonadati</taxon>
        <taxon>Bacteroidota</taxon>
        <taxon>Bacteroidia</taxon>
        <taxon>Bacteroidales</taxon>
        <taxon>Tannerellaceae</taxon>
        <taxon>Parabacteroides</taxon>
    </lineage>
</organism>
<feature type="domain" description="HIRAN" evidence="3">
    <location>
        <begin position="4"/>
        <end position="108"/>
    </location>
</feature>
<dbReference type="InterPro" id="IPR014905">
    <property type="entry name" value="HIRAN"/>
</dbReference>
<dbReference type="EMBL" id="JACRTI010000002">
    <property type="protein sequence ID" value="MBC8600412.1"/>
    <property type="molecule type" value="Genomic_DNA"/>
</dbReference>
<name>A0A3D8HJ68_9BACT</name>
<dbReference type="SMART" id="SM00910">
    <property type="entry name" value="HIRAN"/>
    <property type="match status" value="1"/>
</dbReference>
<evidence type="ECO:0000256" key="1">
    <source>
        <dbReference type="ARBA" id="ARBA00022723"/>
    </source>
</evidence>
<dbReference type="Gene3D" id="3.30.70.2330">
    <property type="match status" value="1"/>
</dbReference>
<dbReference type="Pfam" id="PF08797">
    <property type="entry name" value="HIRAN"/>
    <property type="match status" value="1"/>
</dbReference>
<comment type="caution">
    <text evidence="5">The sequence shown here is derived from an EMBL/GenBank/DDBJ whole genome shotgun (WGS) entry which is preliminary data.</text>
</comment>